<evidence type="ECO:0000313" key="2">
    <source>
        <dbReference type="Proteomes" id="UP000289703"/>
    </source>
</evidence>
<comment type="caution">
    <text evidence="1">The sequence shown here is derived from an EMBL/GenBank/DDBJ whole genome shotgun (WGS) entry which is preliminary data.</text>
</comment>
<dbReference type="Proteomes" id="UP000289703">
    <property type="component" value="Unassembled WGS sequence"/>
</dbReference>
<sequence>MNNIKYKTDNAILARLLEEQELEEVKQEVGLVSGEDGYETHAGKFFTTDDVITLRDKATVGLGSTKFTGLVAKNYDGLNDGQLVFDADGYARVGDKDSLQMIATRENTPMPNGIAFYDETSRSFKTKAESSLSVAQALNANKLGGISASNYYHSGNSNKNDVDWTANNLWLNGGRLRTTKLTTGNNQVINPEGGSIYFGNPSTLMALESNSNPRLNIGGSLGVMYSSHNANKSDVDWAAKNIIASGSGSFVGNISTTGIVVSDTYFTSSDSAVVLAPNGAGTVYLRPNGKDTGLGALSVNSSGYLTVAGGGSFSGDVLISSTSPNLKLQRTDSVAAFDAITFLGTGGNLDYDAQIGFHINQLRLTGKSTINSIIGSSEIFKVDASGTKTTGDSVATGKLLVSGDSYYGINGNNKFGWNGSADIYFKYNGRGTGGRAFVHAPNNALVINYGGDFSGGVQIGSGISILGKSYISGNADFGGNINLLATTGEQGNYISFYRGTPSYSDGADFRLKHDYGTFRFQISTSDSSWKNVISYGNETASIDGSFAVRDYIGSPTYASGFSGSGWRIDHDGTANFDNAYIRKTLNVYELLIQKIRSVNGSIVVSSANGKVAATSLEHSGATMRVVLEEAGGFVVGDRYRCQTFRASQGVKYYVSGNIGWISTDGKILDVYNYAGSWDGTDFPEVGDEIVQWGSTVSDRQGMLYMTASDSGAPYLDVLDGVNGANMDNKTKVRLGKLNGITDAELGGALTGYGLYSENVFLKGKIVAKSGLVGDWNIETGSIYGISKYGNNGYGLTLLHSNDYYGVVAHKNNAELVELFNRSNGWGLRGADATGEVFLLGSKNQIAGWTFTNNALYTSTGAYGDGVTIGLFKSSSGTDSALYPSQGLQGLKLTYYKSFTGGEDRAGVRAVVGALSDSYFYKNEENGKYGFELVGGRKVSNWGDIVFRASIEKSTGNLDCRIAGWTFDNSKLYKGLVYGSGAGIELYTHSNGGRLMAYTNTTNYTELFQSGSSYGVQSYKDGSPIFQLGSTNQIAGWKFDDYRITSNVSNPDSWSGETLIKLSTKSSGSSYIYNGSQTLQGFSMMWHRSSNAGHIVMGQVASNGSTIKQDFKGIQMMDYLGYEYFCLSANVNKTGGREVYNRIAGWSFDESTIWAQNIQLNASGCIRELYDKWRLNSDGSGVLANGAINWNASGVLNVNRVTAIDGTIGGWSIDGAYIWSGTKQTSDTYSSAGMTLASSGAIRTPEFYISNIDGSAHFKGTLDTPKGTIGGFVISEDSIVGNGARNMYYSSGSGTTPGSQKSVETRIDINKNEANIRLTHSLTTGILSGVTEIGSDGILCNSAGMRCVSSSTGLDYRGAIVGLGYGSMSSRSYIGNEYNMMCGVFGIGHNTSSSPCPTYGGYFTGGGVFASRLVVGTKDVYIDYDGETIDVSNVTYLSIFPESLSSANNQFYLANAVHGQVLYIFNRYDSMSIYVKSGVLADSVDYEIPGGVAVTMIYDTNTKYGGTISGGHWVVVGRYDQNW</sequence>
<dbReference type="EMBL" id="SAXA01000028">
    <property type="protein sequence ID" value="RXQ87188.1"/>
    <property type="molecule type" value="Genomic_DNA"/>
</dbReference>
<reference evidence="1 2" key="1">
    <citation type="submission" date="2019-01" db="EMBL/GenBank/DDBJ databases">
        <title>Ancylomarina salipaludis sp. nov., isolated from a salt marsh.</title>
        <authorList>
            <person name="Yoon J.-H."/>
        </authorList>
    </citation>
    <scope>NUCLEOTIDE SEQUENCE [LARGE SCALE GENOMIC DNA]</scope>
    <source>
        <strain evidence="1 2">SHSM-M15</strain>
    </source>
</reference>
<accession>A0A4Q1JIH0</accession>
<protein>
    <submittedName>
        <fullName evidence="1">Uncharacterized protein</fullName>
    </submittedName>
</protein>
<evidence type="ECO:0000313" key="1">
    <source>
        <dbReference type="EMBL" id="RXQ87188.1"/>
    </source>
</evidence>
<proteinExistence type="predicted"/>
<dbReference type="RefSeq" id="WP_129255816.1">
    <property type="nucleotide sequence ID" value="NZ_SAXA01000028.1"/>
</dbReference>
<name>A0A4Q1JIH0_9BACT</name>
<gene>
    <name evidence="1" type="ORF">EO244_16645</name>
</gene>
<keyword evidence="2" id="KW-1185">Reference proteome</keyword>
<dbReference type="OrthoDB" id="1031347at2"/>
<organism evidence="1 2">
    <name type="scientific">Ancylomarina salipaludis</name>
    <dbReference type="NCBI Taxonomy" id="2501299"/>
    <lineage>
        <taxon>Bacteria</taxon>
        <taxon>Pseudomonadati</taxon>
        <taxon>Bacteroidota</taxon>
        <taxon>Bacteroidia</taxon>
        <taxon>Marinilabiliales</taxon>
        <taxon>Marinifilaceae</taxon>
        <taxon>Ancylomarina</taxon>
    </lineage>
</organism>